<dbReference type="Pfam" id="PF03732">
    <property type="entry name" value="Retrotrans_gag"/>
    <property type="match status" value="1"/>
</dbReference>
<feature type="domain" description="Retrotransposon gag" evidence="2">
    <location>
        <begin position="659"/>
        <end position="747"/>
    </location>
</feature>
<reference evidence="5" key="1">
    <citation type="journal article" date="2019" name="Gigascience">
        <title>De novo genome assembly of the endangered Acer yangbiense, a plant species with extremely small populations endemic to Yunnan Province, China.</title>
        <authorList>
            <person name="Yang J."/>
            <person name="Wariss H.M."/>
            <person name="Tao L."/>
            <person name="Zhang R."/>
            <person name="Yun Q."/>
            <person name="Hollingsworth P."/>
            <person name="Dao Z."/>
            <person name="Luo G."/>
            <person name="Guo H."/>
            <person name="Ma Y."/>
            <person name="Sun W."/>
        </authorList>
    </citation>
    <scope>NUCLEOTIDE SEQUENCE [LARGE SCALE GENOMIC DNA]</scope>
    <source>
        <strain evidence="5">cv. Malutang</strain>
    </source>
</reference>
<feature type="region of interest" description="Disordered" evidence="1">
    <location>
        <begin position="183"/>
        <end position="202"/>
    </location>
</feature>
<dbReference type="GO" id="GO:0004190">
    <property type="term" value="F:aspartic-type endopeptidase activity"/>
    <property type="evidence" value="ECO:0007669"/>
    <property type="project" value="InterPro"/>
</dbReference>
<feature type="compositionally biased region" description="Low complexity" evidence="1">
    <location>
        <begin position="816"/>
        <end position="825"/>
    </location>
</feature>
<dbReference type="InterPro" id="IPR005162">
    <property type="entry name" value="Retrotrans_gag_dom"/>
</dbReference>
<proteinExistence type="predicted"/>
<feature type="compositionally biased region" description="Basic and acidic residues" evidence="1">
    <location>
        <begin position="140"/>
        <end position="156"/>
    </location>
</feature>
<comment type="caution">
    <text evidence="4">The sequence shown here is derived from an EMBL/GenBank/DDBJ whole genome shotgun (WGS) entry which is preliminary data.</text>
</comment>
<keyword evidence="5" id="KW-1185">Reference proteome</keyword>
<organism evidence="4 5">
    <name type="scientific">Acer yangbiense</name>
    <dbReference type="NCBI Taxonomy" id="1000413"/>
    <lineage>
        <taxon>Eukaryota</taxon>
        <taxon>Viridiplantae</taxon>
        <taxon>Streptophyta</taxon>
        <taxon>Embryophyta</taxon>
        <taxon>Tracheophyta</taxon>
        <taxon>Spermatophyta</taxon>
        <taxon>Magnoliopsida</taxon>
        <taxon>eudicotyledons</taxon>
        <taxon>Gunneridae</taxon>
        <taxon>Pentapetalae</taxon>
        <taxon>rosids</taxon>
        <taxon>malvids</taxon>
        <taxon>Sapindales</taxon>
        <taxon>Sapindaceae</taxon>
        <taxon>Hippocastanoideae</taxon>
        <taxon>Acereae</taxon>
        <taxon>Acer</taxon>
    </lineage>
</organism>
<dbReference type="PANTHER" id="PTHR46935">
    <property type="entry name" value="OS01G0674700 PROTEIN"/>
    <property type="match status" value="1"/>
</dbReference>
<dbReference type="Gene3D" id="2.40.70.10">
    <property type="entry name" value="Acid Proteases"/>
    <property type="match status" value="1"/>
</dbReference>
<sequence>MGLLVMTNPQLGSSFCLETTTVTSSSRGAVFGFGSKKKKKSGRVFVLRKPTIHALMKESESEKKLPLVLEKELEFKPSFNEYLKDMDSVKTRRETKPKLAHNFNTYNNSKVDWRENVEFSKSKQGVVRDKFNQKRSVISKSRDEKVKREPRGETSKARSLLYQRDNGIEPKLKESHFDEVINFRNASPNSPPKRSNSTTAIDTRGKLFCDQNSSKIVMFGKRGKSSFEREKVGVRSWGTPYGGSTPERNLVRMQKATISYESDPKSGKMISSGKSFSAKSGGDSSWEVERAAFKTLDEFNDVMDKPRVAKVEMEERIQNLARRLVLQMQMIRLNGADINVPEWMFTMTMRSARIRFSDHSIMRVIQILGKLGNWRRVLQVIEWLQMRERYKSHRLRVNIWGSGDMIDLLSNGYIQGGARRHLDIGKILDHWEVTRSLEYPSTILLLLNSVLCTGLFSLIFSVNCILLLGSHHLVSEPIQSRPPSSPRAESEISVIGLDREVGHLKETVRVMGALLDPIPQIQDDVVKLSAQMAALGMGFGRLEDWLSRQMGSGVHDSRHNDGGCNGGRVVQDPSLIRDRPRFIPTGGGVPGFRHTDNGREGDRSWRDLSPIMDRPRFMHRGKKLELPLFHGEDAFRWLFRVERYFEINRIPEIDRVIAASICLEGRALSWFQWMETQSRFASWREFRLALLQRFGGGLTGDPTEKLLVVKQESSVSEFRDRFEVLAATLPGIPDSIFHGAFLNGLRDDIRAEVKLHPAVDLQVVMFLAQKIGERNDAVERCRKIKWSRGWHPDGSILPNNSSLGPNMFGPNPKNPSPTTTPTFPSSHHEQHIFSRSPLFSDKSRKPIRRLSEVEIRDRQSRGLCFRCDEKFGPGHHCPKRQLQVIFLAADESDPDDDVTTREQLGSRNVVVLVDSGASHSFISTKVVDELGLLCEETDSADVVLGITWLRILGVVQADWSAFTMRFKVGDLWVCLAGDPSLCHSPVTFKALASVSVAHFVDTAALRREQLADPALGIIIRNIQGGERVRDGYVLNDGLLLFKGRLVLPRNSTWETSVVEDENEQIHQRNLFLDELKEHLILAQNRMKQYADKHKRELEFQPGDLVLLKLKPYRLRSLAKRVNEKLSPRFYSPFEVLARIGKVAYRLKLPVTARIHYVFHVSQLKRFLGQEFCVRPLPPQLSEELELVVTPEDILKVPIMTVVAATL</sequence>
<evidence type="ECO:0000313" key="5">
    <source>
        <dbReference type="Proteomes" id="UP000323000"/>
    </source>
</evidence>
<dbReference type="Proteomes" id="UP000323000">
    <property type="component" value="Chromosome 1"/>
</dbReference>
<dbReference type="GO" id="GO:0006508">
    <property type="term" value="P:proteolysis"/>
    <property type="evidence" value="ECO:0007669"/>
    <property type="project" value="InterPro"/>
</dbReference>
<evidence type="ECO:0000259" key="2">
    <source>
        <dbReference type="Pfam" id="PF03732"/>
    </source>
</evidence>
<evidence type="ECO:0000313" key="4">
    <source>
        <dbReference type="EMBL" id="TXG73111.1"/>
    </source>
</evidence>
<evidence type="ECO:0000256" key="1">
    <source>
        <dbReference type="SAM" id="MobiDB-lite"/>
    </source>
</evidence>
<name>A0A5C7IV09_9ROSI</name>
<dbReference type="AlphaFoldDB" id="A0A5C7IV09"/>
<dbReference type="CDD" id="cd00303">
    <property type="entry name" value="retropepsin_like"/>
    <property type="match status" value="1"/>
</dbReference>
<dbReference type="EMBL" id="VAHF01000001">
    <property type="protein sequence ID" value="TXG73111.1"/>
    <property type="molecule type" value="Genomic_DNA"/>
</dbReference>
<accession>A0A5C7IV09</accession>
<feature type="domain" description="Tf2-1-like SH3-like" evidence="3">
    <location>
        <begin position="1102"/>
        <end position="1166"/>
    </location>
</feature>
<feature type="compositionally biased region" description="Polar residues" evidence="1">
    <location>
        <begin position="184"/>
        <end position="201"/>
    </location>
</feature>
<dbReference type="InterPro" id="IPR044645">
    <property type="entry name" value="DG1/EMB2279-like"/>
</dbReference>
<feature type="region of interest" description="Disordered" evidence="1">
    <location>
        <begin position="795"/>
        <end position="828"/>
    </location>
</feature>
<dbReference type="GO" id="GO:0009507">
    <property type="term" value="C:chloroplast"/>
    <property type="evidence" value="ECO:0007669"/>
    <property type="project" value="TreeGrafter"/>
</dbReference>
<dbReference type="PANTHER" id="PTHR46935:SF1">
    <property type="entry name" value="OS01G0674700 PROTEIN"/>
    <property type="match status" value="1"/>
</dbReference>
<feature type="region of interest" description="Disordered" evidence="1">
    <location>
        <begin position="138"/>
        <end position="159"/>
    </location>
</feature>
<gene>
    <name evidence="4" type="ORF">EZV62_001690</name>
</gene>
<evidence type="ECO:0000259" key="3">
    <source>
        <dbReference type="Pfam" id="PF24626"/>
    </source>
</evidence>
<protein>
    <submittedName>
        <fullName evidence="4">Uncharacterized protein</fullName>
    </submittedName>
</protein>
<dbReference type="PROSITE" id="PS00141">
    <property type="entry name" value="ASP_PROTEASE"/>
    <property type="match status" value="1"/>
</dbReference>
<dbReference type="Pfam" id="PF24626">
    <property type="entry name" value="SH3_Tf2-1"/>
    <property type="match status" value="1"/>
</dbReference>
<dbReference type="OrthoDB" id="1934862at2759"/>
<dbReference type="GO" id="GO:0009658">
    <property type="term" value="P:chloroplast organization"/>
    <property type="evidence" value="ECO:0007669"/>
    <property type="project" value="InterPro"/>
</dbReference>
<dbReference type="Pfam" id="PF08284">
    <property type="entry name" value="RVP_2"/>
    <property type="match status" value="1"/>
</dbReference>
<dbReference type="InterPro" id="IPR056924">
    <property type="entry name" value="SH3_Tf2-1"/>
</dbReference>
<dbReference type="InterPro" id="IPR021109">
    <property type="entry name" value="Peptidase_aspartic_dom_sf"/>
</dbReference>
<dbReference type="InterPro" id="IPR001969">
    <property type="entry name" value="Aspartic_peptidase_AS"/>
</dbReference>